<evidence type="ECO:0000313" key="3">
    <source>
        <dbReference type="EMBL" id="CAF0805351.1"/>
    </source>
</evidence>
<organism evidence="3 4">
    <name type="scientific">Didymodactylos carnosus</name>
    <dbReference type="NCBI Taxonomy" id="1234261"/>
    <lineage>
        <taxon>Eukaryota</taxon>
        <taxon>Metazoa</taxon>
        <taxon>Spiralia</taxon>
        <taxon>Gnathifera</taxon>
        <taxon>Rotifera</taxon>
        <taxon>Eurotatoria</taxon>
        <taxon>Bdelloidea</taxon>
        <taxon>Philodinida</taxon>
        <taxon>Philodinidae</taxon>
        <taxon>Didymodactylos</taxon>
    </lineage>
</organism>
<feature type="compositionally biased region" description="Low complexity" evidence="1">
    <location>
        <begin position="1363"/>
        <end position="1380"/>
    </location>
</feature>
<dbReference type="SUPFAM" id="SSF140741">
    <property type="entry name" value="RUN domain-like"/>
    <property type="match status" value="1"/>
</dbReference>
<feature type="compositionally biased region" description="Polar residues" evidence="1">
    <location>
        <begin position="1314"/>
        <end position="1325"/>
    </location>
</feature>
<sequence length="1414" mass="158583">MDDSTLNSQYLSSSSHLENVEALIKNLEKQTISTLDNFEHVIGGDRTQYKSFITSSLTSSGTMNIDDNPDDNFLVHSISQEPGENSTDSLFAQRDLFGESVINNRNRTPTTAYDERTVPTDQSITGDGFQWDDQYDARQNYRLTFSESKQRPHHHHHHHNNNNNNHHSHHLHKSNHQRPKTDEKKKKRSSSTSNGQSTSTYLDDLPPDTSTTNLNDWSMRSSFDLEQSLDMSPQPYVQQQQPILTTSSSTTALLRSQAQKEAVPLPHSPGGSSTTSSSSSTSWKRMKESQRTSSGVEAKETRPPSPFSLYRIFQQKTSSTPPSIAPQHARGSAFQIYRHLSADNDTTAVVPNTSTMSISGENILDNGGIKHLNAATKRSKTREKREESTQFPPHITDQGIQTSMLMSQTQMTAPSHEQYRRTSKSLQTDNLGVSRSSRQAGNNSNVSSGDSYFPTKSESADRSQQAPNTHRFMSPSPSSSNLLSVPKIAQQTSTTTSSTYKSLPDLSFISQYSKEIPHSSSQTTSPVPPTNFQSSSQTEFITSSNSTSQQQQQPQSERPRTLKSIKRYKNSKHQTEPCVFYSPQLRKTFAAIPAAQVQSGQNQVMMFKMQQQQQQRTHGKPPPTLKSCLKHNIRANSCDIAAVLRLQPTLPPRSSSAAKNEKKQIYVEQSKIETPVIDNSAKDRSSSLTPPSPKRRYSEPYLLEQHEQKWDKTNHVPSSSELPNYMLLNSADNKDNQQPQSTHHYSDYDLNMMVQTKKSVSFSENIAKHLISPCNPGITFTSTIEQEQQPTNDLLLTLHGKEYNTMLKTLRYGAKDGMRRCQTDIIVMNPVNLHSFTDSPPNEFRLQDDGGQHGNNSNDEDDDQAILEKTTVNYVEDGNIPSNTSDILTTTPPTPSTPTTTASSSNVEPEHNKIEQLLLNEKENVNTEQQKQQQVEKTKKINTEIKPEIISSSQNTHHTTEGKTLMSNSFLMNSSTLTQHPPRTMEAVLDSVTETIKQIYEIKRGDKSFFLNNESNPQLDYLLQNNLCLAVRDILENGLKHQQQQSLFTAKRITLWKIIDLAVGQDNDISMFDAYHLDMSGQIPSPFYDAKMIAQNVQTTSWFCRFQAFIYALLNKSELTNWLYHYMRQKDFLLRYYDPTALMLVNNHDTFNMFERLMSQFEKLSPFAFRLTFIPPSLSPTSVSGTMLASNDDLTTTSTTSNGVKDWAMTMSRRASKTFGNNSSVTQPIIATVDHTPVITNGGTIRSTLSKKFNMRTWFRGNGNNNTVSDPTTRKGTTSAVTTKLVVIHKRYLKERTSLVDGLLPVPKHDTNFEMNSNKLRTTSPRRPPLTNVFNNNSTNAATSTQKPVTPTNNRTSISRRGASPAPANSSPTTATTATAFHSKIPRPSLNVDKTNKPLSARYRAGQNTTTTTK</sequence>
<name>A0A813T0C3_9BILA</name>
<feature type="region of interest" description="Disordered" evidence="1">
    <location>
        <begin position="1314"/>
        <end position="1414"/>
    </location>
</feature>
<dbReference type="EMBL" id="CAJNOQ010000474">
    <property type="protein sequence ID" value="CAF0805351.1"/>
    <property type="molecule type" value="Genomic_DNA"/>
</dbReference>
<feature type="region of interest" description="Disordered" evidence="1">
    <location>
        <begin position="148"/>
        <end position="218"/>
    </location>
</feature>
<feature type="compositionally biased region" description="Polar residues" evidence="1">
    <location>
        <begin position="208"/>
        <end position="218"/>
    </location>
</feature>
<feature type="compositionally biased region" description="Low complexity" evidence="1">
    <location>
        <begin position="543"/>
        <end position="556"/>
    </location>
</feature>
<feature type="compositionally biased region" description="Low complexity" evidence="1">
    <location>
        <begin position="190"/>
        <end position="200"/>
    </location>
</feature>
<proteinExistence type="predicted"/>
<dbReference type="Pfam" id="PF02759">
    <property type="entry name" value="RUN"/>
    <property type="match status" value="1"/>
</dbReference>
<feature type="compositionally biased region" description="Low complexity" evidence="1">
    <location>
        <begin position="1335"/>
        <end position="1345"/>
    </location>
</feature>
<accession>A0A813T0C3</accession>
<gene>
    <name evidence="3" type="ORF">GPM918_LOCUS3743</name>
</gene>
<feature type="compositionally biased region" description="Polar residues" evidence="1">
    <location>
        <begin position="398"/>
        <end position="415"/>
    </location>
</feature>
<protein>
    <recommendedName>
        <fullName evidence="2">RUN domain-containing protein</fullName>
    </recommendedName>
</protein>
<feature type="region of interest" description="Disordered" evidence="1">
    <location>
        <begin position="676"/>
        <end position="697"/>
    </location>
</feature>
<feature type="region of interest" description="Disordered" evidence="1">
    <location>
        <begin position="876"/>
        <end position="911"/>
    </location>
</feature>
<dbReference type="PROSITE" id="PS50826">
    <property type="entry name" value="RUN"/>
    <property type="match status" value="1"/>
</dbReference>
<feature type="compositionally biased region" description="Low complexity" evidence="1">
    <location>
        <begin position="272"/>
        <end position="282"/>
    </location>
</feature>
<feature type="compositionally biased region" description="Polar residues" evidence="1">
    <location>
        <begin position="424"/>
        <end position="468"/>
    </location>
</feature>
<feature type="region of interest" description="Disordered" evidence="1">
    <location>
        <begin position="837"/>
        <end position="863"/>
    </location>
</feature>
<feature type="domain" description="RUN" evidence="2">
    <location>
        <begin position="1018"/>
        <end position="1176"/>
    </location>
</feature>
<feature type="compositionally biased region" description="Polar residues" evidence="1">
    <location>
        <begin position="531"/>
        <end position="542"/>
    </location>
</feature>
<feature type="compositionally biased region" description="Basic residues" evidence="1">
    <location>
        <begin position="151"/>
        <end position="178"/>
    </location>
</feature>
<reference evidence="3" key="1">
    <citation type="submission" date="2021-02" db="EMBL/GenBank/DDBJ databases">
        <authorList>
            <person name="Nowell W R."/>
        </authorList>
    </citation>
    <scope>NUCLEOTIDE SEQUENCE</scope>
</reference>
<keyword evidence="4" id="KW-1185">Reference proteome</keyword>
<evidence type="ECO:0000313" key="4">
    <source>
        <dbReference type="Proteomes" id="UP000663829"/>
    </source>
</evidence>
<dbReference type="Proteomes" id="UP000663829">
    <property type="component" value="Unassembled WGS sequence"/>
</dbReference>
<feature type="region of interest" description="Disordered" evidence="1">
    <location>
        <begin position="375"/>
        <end position="483"/>
    </location>
</feature>
<feature type="compositionally biased region" description="Low complexity" evidence="1">
    <location>
        <begin position="474"/>
        <end position="483"/>
    </location>
</feature>
<feature type="region of interest" description="Disordered" evidence="1">
    <location>
        <begin position="517"/>
        <end position="561"/>
    </location>
</feature>
<feature type="compositionally biased region" description="Polar residues" evidence="1">
    <location>
        <begin position="1346"/>
        <end position="1359"/>
    </location>
</feature>
<dbReference type="InterPro" id="IPR004012">
    <property type="entry name" value="Run_dom"/>
</dbReference>
<evidence type="ECO:0000256" key="1">
    <source>
        <dbReference type="SAM" id="MobiDB-lite"/>
    </source>
</evidence>
<comment type="caution">
    <text evidence="3">The sequence shown here is derived from an EMBL/GenBank/DDBJ whole genome shotgun (WGS) entry which is preliminary data.</text>
</comment>
<dbReference type="InterPro" id="IPR037213">
    <property type="entry name" value="Run_dom_sf"/>
</dbReference>
<dbReference type="Gene3D" id="1.20.58.900">
    <property type="match status" value="1"/>
</dbReference>
<feature type="region of interest" description="Disordered" evidence="1">
    <location>
        <begin position="106"/>
        <end position="131"/>
    </location>
</feature>
<feature type="region of interest" description="Disordered" evidence="1">
    <location>
        <begin position="253"/>
        <end position="306"/>
    </location>
</feature>
<evidence type="ECO:0000259" key="2">
    <source>
        <dbReference type="PROSITE" id="PS50826"/>
    </source>
</evidence>